<name>I3CCU9_9GAMM</name>
<evidence type="ECO:0000313" key="7">
    <source>
        <dbReference type="EMBL" id="EIJ41442.1"/>
    </source>
</evidence>
<dbReference type="SUPFAM" id="SSF46626">
    <property type="entry name" value="Cytochrome c"/>
    <property type="match status" value="1"/>
</dbReference>
<dbReference type="OrthoDB" id="5295318at2"/>
<dbReference type="Gene3D" id="1.10.760.10">
    <property type="entry name" value="Cytochrome c-like domain"/>
    <property type="match status" value="1"/>
</dbReference>
<evidence type="ECO:0000259" key="6">
    <source>
        <dbReference type="PROSITE" id="PS51007"/>
    </source>
</evidence>
<feature type="signal peptide" evidence="5">
    <location>
        <begin position="1"/>
        <end position="18"/>
    </location>
</feature>
<reference evidence="7 8" key="1">
    <citation type="submission" date="2011-11" db="EMBL/GenBank/DDBJ databases">
        <title>Improved High-Quality Draft sequence of Beggiatoa alba B18lD.</title>
        <authorList>
            <consortium name="US DOE Joint Genome Institute"/>
            <person name="Lucas S."/>
            <person name="Han J."/>
            <person name="Lapidus A."/>
            <person name="Cheng J.-F."/>
            <person name="Goodwin L."/>
            <person name="Pitluck S."/>
            <person name="Peters L."/>
            <person name="Mikhailova N."/>
            <person name="Held B."/>
            <person name="Detter J.C."/>
            <person name="Han C."/>
            <person name="Tapia R."/>
            <person name="Land M."/>
            <person name="Hauser L."/>
            <person name="Kyrpides N."/>
            <person name="Ivanova N."/>
            <person name="Pagani I."/>
            <person name="Samuel K."/>
            <person name="Teske A."/>
            <person name="Mueller J."/>
            <person name="Woyke T."/>
        </authorList>
    </citation>
    <scope>NUCLEOTIDE SEQUENCE [LARGE SCALE GENOMIC DNA]</scope>
    <source>
        <strain evidence="7 8">B18LD</strain>
    </source>
</reference>
<evidence type="ECO:0000256" key="5">
    <source>
        <dbReference type="SAM" id="SignalP"/>
    </source>
</evidence>
<keyword evidence="3 4" id="KW-0408">Iron</keyword>
<dbReference type="Proteomes" id="UP000005744">
    <property type="component" value="Unassembled WGS sequence"/>
</dbReference>
<dbReference type="InterPro" id="IPR015170">
    <property type="entry name" value="DUF1924_SHP"/>
</dbReference>
<dbReference type="EMBL" id="JH600070">
    <property type="protein sequence ID" value="EIJ41442.1"/>
    <property type="molecule type" value="Genomic_DNA"/>
</dbReference>
<evidence type="ECO:0000256" key="4">
    <source>
        <dbReference type="PROSITE-ProRule" id="PRU00433"/>
    </source>
</evidence>
<dbReference type="Pfam" id="PF09086">
    <property type="entry name" value="DUF1924"/>
    <property type="match status" value="1"/>
</dbReference>
<evidence type="ECO:0000256" key="1">
    <source>
        <dbReference type="ARBA" id="ARBA00022617"/>
    </source>
</evidence>
<dbReference type="GO" id="GO:0046872">
    <property type="term" value="F:metal ion binding"/>
    <property type="evidence" value="ECO:0007669"/>
    <property type="project" value="UniProtKB-KW"/>
</dbReference>
<sequence length="131" mass="14676">MRYWLISLCMVASCSAQATEAVEQLLKEYQQAGASHFSVEAGKTVWEQTSVDAQSGKTRQCASCHTADLRAQGKHQETGKVIEPLAPSVNSARLSNVKDIQKWLLRNCKWTFGRECTPQEKGDVLRYIQTQ</sequence>
<dbReference type="eggNOG" id="COG2010">
    <property type="taxonomic scope" value="Bacteria"/>
</dbReference>
<dbReference type="HOGENOM" id="CLU_146035_0_0_6"/>
<dbReference type="InterPro" id="IPR036909">
    <property type="entry name" value="Cyt_c-like_dom_sf"/>
</dbReference>
<gene>
    <name evidence="7" type="ORF">BegalDRAFT_0524</name>
</gene>
<feature type="chain" id="PRO_5003668754" description="Cytochrome c domain-containing protein" evidence="5">
    <location>
        <begin position="19"/>
        <end position="131"/>
    </location>
</feature>
<dbReference type="AlphaFoldDB" id="I3CCU9"/>
<dbReference type="RefSeq" id="WP_002683394.1">
    <property type="nucleotide sequence ID" value="NZ_JH600070.1"/>
</dbReference>
<keyword evidence="8" id="KW-1185">Reference proteome</keyword>
<dbReference type="GO" id="GO:0020037">
    <property type="term" value="F:heme binding"/>
    <property type="evidence" value="ECO:0007669"/>
    <property type="project" value="InterPro"/>
</dbReference>
<organism evidence="7 8">
    <name type="scientific">Beggiatoa alba B18LD</name>
    <dbReference type="NCBI Taxonomy" id="395493"/>
    <lineage>
        <taxon>Bacteria</taxon>
        <taxon>Pseudomonadati</taxon>
        <taxon>Pseudomonadota</taxon>
        <taxon>Gammaproteobacteria</taxon>
        <taxon>Thiotrichales</taxon>
        <taxon>Thiotrichaceae</taxon>
        <taxon>Beggiatoa</taxon>
    </lineage>
</organism>
<accession>I3CCU9</accession>
<keyword evidence="2 4" id="KW-0479">Metal-binding</keyword>
<proteinExistence type="predicted"/>
<keyword evidence="5" id="KW-0732">Signal</keyword>
<dbReference type="PROSITE" id="PS51007">
    <property type="entry name" value="CYTC"/>
    <property type="match status" value="1"/>
</dbReference>
<evidence type="ECO:0000256" key="2">
    <source>
        <dbReference type="ARBA" id="ARBA00022723"/>
    </source>
</evidence>
<dbReference type="InterPro" id="IPR009056">
    <property type="entry name" value="Cyt_c-like_dom"/>
</dbReference>
<evidence type="ECO:0000313" key="8">
    <source>
        <dbReference type="Proteomes" id="UP000005744"/>
    </source>
</evidence>
<dbReference type="GO" id="GO:0009055">
    <property type="term" value="F:electron transfer activity"/>
    <property type="evidence" value="ECO:0007669"/>
    <property type="project" value="InterPro"/>
</dbReference>
<feature type="domain" description="Cytochrome c" evidence="6">
    <location>
        <begin position="37"/>
        <end position="131"/>
    </location>
</feature>
<evidence type="ECO:0000256" key="3">
    <source>
        <dbReference type="ARBA" id="ARBA00023004"/>
    </source>
</evidence>
<dbReference type="STRING" id="395493.BegalDRAFT_0524"/>
<protein>
    <recommendedName>
        <fullName evidence="6">Cytochrome c domain-containing protein</fullName>
    </recommendedName>
</protein>
<keyword evidence="1 4" id="KW-0349">Heme</keyword>